<protein>
    <submittedName>
        <fullName evidence="2">Uncharacterized protein</fullName>
    </submittedName>
</protein>
<dbReference type="OrthoDB" id="10432944at2759"/>
<name>A0A9P7SUB7_9HYPO</name>
<organism evidence="2 3">
    <name type="scientific">Claviceps pusilla</name>
    <dbReference type="NCBI Taxonomy" id="123648"/>
    <lineage>
        <taxon>Eukaryota</taxon>
        <taxon>Fungi</taxon>
        <taxon>Dikarya</taxon>
        <taxon>Ascomycota</taxon>
        <taxon>Pezizomycotina</taxon>
        <taxon>Sordariomycetes</taxon>
        <taxon>Hypocreomycetidae</taxon>
        <taxon>Hypocreales</taxon>
        <taxon>Clavicipitaceae</taxon>
        <taxon>Claviceps</taxon>
    </lineage>
</organism>
<keyword evidence="3" id="KW-1185">Reference proteome</keyword>
<evidence type="ECO:0000256" key="1">
    <source>
        <dbReference type="SAM" id="MobiDB-lite"/>
    </source>
</evidence>
<feature type="compositionally biased region" description="Polar residues" evidence="1">
    <location>
        <begin position="10"/>
        <end position="22"/>
    </location>
</feature>
<dbReference type="AlphaFoldDB" id="A0A9P7SUB7"/>
<accession>A0A9P7SUB7</accession>
<evidence type="ECO:0000313" key="3">
    <source>
        <dbReference type="Proteomes" id="UP000748025"/>
    </source>
</evidence>
<sequence>MFIEKVNHGSLGTTTNTKLNSNRVRLQESTKSSSSAWNYFTEDLRSSTFTELQLVILTFCTGIQGESRVEKDILPPA</sequence>
<proteinExistence type="predicted"/>
<dbReference type="Proteomes" id="UP000748025">
    <property type="component" value="Unassembled WGS sequence"/>
</dbReference>
<gene>
    <name evidence="2" type="ORF">E4U43_005032</name>
</gene>
<feature type="region of interest" description="Disordered" evidence="1">
    <location>
        <begin position="1"/>
        <end position="22"/>
    </location>
</feature>
<reference evidence="2" key="1">
    <citation type="journal article" date="2020" name="bioRxiv">
        <title>Whole genome comparisons of ergot fungi reveals the divergence and evolution of species within the genus Claviceps are the result of varying mechanisms driving genome evolution and host range expansion.</title>
        <authorList>
            <person name="Wyka S.A."/>
            <person name="Mondo S.J."/>
            <person name="Liu M."/>
            <person name="Dettman J."/>
            <person name="Nalam V."/>
            <person name="Broders K.D."/>
        </authorList>
    </citation>
    <scope>NUCLEOTIDE SEQUENCE</scope>
    <source>
        <strain evidence="2">CCC 602</strain>
    </source>
</reference>
<evidence type="ECO:0000313" key="2">
    <source>
        <dbReference type="EMBL" id="KAG5987523.1"/>
    </source>
</evidence>
<dbReference type="EMBL" id="SRPW01003281">
    <property type="protein sequence ID" value="KAG5987523.1"/>
    <property type="molecule type" value="Genomic_DNA"/>
</dbReference>
<comment type="caution">
    <text evidence="2">The sequence shown here is derived from an EMBL/GenBank/DDBJ whole genome shotgun (WGS) entry which is preliminary data.</text>
</comment>